<feature type="compositionally biased region" description="Polar residues" evidence="1">
    <location>
        <begin position="239"/>
        <end position="251"/>
    </location>
</feature>
<comment type="caution">
    <text evidence="3">The sequence shown here is derived from an EMBL/GenBank/DDBJ whole genome shotgun (WGS) entry which is preliminary data.</text>
</comment>
<feature type="compositionally biased region" description="Low complexity" evidence="1">
    <location>
        <begin position="1023"/>
        <end position="1044"/>
    </location>
</feature>
<feature type="transmembrane region" description="Helical" evidence="2">
    <location>
        <begin position="473"/>
        <end position="495"/>
    </location>
</feature>
<feature type="compositionally biased region" description="Polar residues" evidence="1">
    <location>
        <begin position="1072"/>
        <end position="1084"/>
    </location>
</feature>
<feature type="region of interest" description="Disordered" evidence="1">
    <location>
        <begin position="990"/>
        <end position="1156"/>
    </location>
</feature>
<evidence type="ECO:0000313" key="4">
    <source>
        <dbReference type="Proteomes" id="UP001556367"/>
    </source>
</evidence>
<organism evidence="3 4">
    <name type="scientific">Hohenbuehelia grisea</name>
    <dbReference type="NCBI Taxonomy" id="104357"/>
    <lineage>
        <taxon>Eukaryota</taxon>
        <taxon>Fungi</taxon>
        <taxon>Dikarya</taxon>
        <taxon>Basidiomycota</taxon>
        <taxon>Agaricomycotina</taxon>
        <taxon>Agaricomycetes</taxon>
        <taxon>Agaricomycetidae</taxon>
        <taxon>Agaricales</taxon>
        <taxon>Pleurotineae</taxon>
        <taxon>Pleurotaceae</taxon>
        <taxon>Hohenbuehelia</taxon>
    </lineage>
</organism>
<feature type="region of interest" description="Disordered" evidence="1">
    <location>
        <begin position="239"/>
        <end position="341"/>
    </location>
</feature>
<proteinExistence type="predicted"/>
<feature type="compositionally biased region" description="Polar residues" evidence="1">
    <location>
        <begin position="698"/>
        <end position="707"/>
    </location>
</feature>
<feature type="compositionally biased region" description="Pro residues" evidence="1">
    <location>
        <begin position="720"/>
        <end position="733"/>
    </location>
</feature>
<feature type="compositionally biased region" description="Basic residues" evidence="1">
    <location>
        <begin position="842"/>
        <end position="855"/>
    </location>
</feature>
<dbReference type="EMBL" id="JASNQZ010000012">
    <property type="protein sequence ID" value="KAL0950256.1"/>
    <property type="molecule type" value="Genomic_DNA"/>
</dbReference>
<feature type="compositionally biased region" description="Pro residues" evidence="1">
    <location>
        <begin position="295"/>
        <end position="309"/>
    </location>
</feature>
<feature type="compositionally biased region" description="Basic residues" evidence="1">
    <location>
        <begin position="685"/>
        <end position="695"/>
    </location>
</feature>
<evidence type="ECO:0000256" key="2">
    <source>
        <dbReference type="SAM" id="Phobius"/>
    </source>
</evidence>
<dbReference type="Proteomes" id="UP001556367">
    <property type="component" value="Unassembled WGS sequence"/>
</dbReference>
<feature type="transmembrane region" description="Helical" evidence="2">
    <location>
        <begin position="98"/>
        <end position="120"/>
    </location>
</feature>
<feature type="transmembrane region" description="Helical" evidence="2">
    <location>
        <begin position="6"/>
        <end position="27"/>
    </location>
</feature>
<keyword evidence="2" id="KW-1133">Transmembrane helix</keyword>
<keyword evidence="4" id="KW-1185">Reference proteome</keyword>
<sequence length="1243" mass="132481">MIPLIPTLALAFLSFICSAFVILRIVIPILPPHPLSRKVSPSEFGLPNFRSLSAADKSHLWLASFDLLALTVFVWQAIAESTGGPQDLGIATEPLAAVRVWFALTIRQTCLLVVAALTLLHVRLGRSVSFGKTHWMLWSPVLVMVATSTALAGVMSGAGMLSLFIGLIAYTSSMAIVSSLAFGFLIATLVIIKRNLAALNEAADPWPPVREVEEKPRPSFGTEDIDAIRDGASWITSNYSTSSRHNSGSGWSFTTHHTTVASSHHGHPRHPAAESHPSIPAKSSYWFSSSTPADPSIPPVPPIPSPYGPLSPTAEGLRDSDPFRRVATPQPESEKHARDRFGSQTSWLTSTNASHITPPAWSFPPTPHGSMRNVSTPSIVDLHAELLPSNRPSTTVNRTPTPGLSQAQVLGGYGFTPGSYEAEKGLAALAAPVSSLDVSMSRAIGWFVMIWVPLVLSIPYLTLLSSSKIPSTVVSILLTLSVTLSSPILALNILLRSPIPIPHGLFDVHSELPSHVMRGPSPTETAPSHRFSYEYKRSTSASVTVVEGRRSGDVWISKGDAVDGKTKIGRALGMLSPRPKLSVLPPEEQDDADLVPPLPIRDGNSSLPVSIHNTPHSQLSAEMGRLRRSESNEESLAYTGRVMIAQRHLSAVAKTIVVEASPDKDHRPSVVPDVVLGATGAAPGKRSRHSAHLRSRSVTSVQASLPDTPTGGSFSRSSPSPTPPPAFPLPPTPPNVRAARLAKLAHKKSFSSGSAIEGGYAFGEVDDINQIDALTAGVLPVLVPGLKVGKEMRIKKGDYSPPATLSKGARMANPLRMKHEEFGALPSDSESSAPKAYTTPARRPRGRKESAHKRHHFSLPSLGLGKEGIQSLAHWTAEVKGALEHKVGQYTALPGNVDVGRRATVWGGETEANGAASQLRPVREELEGTSFGLARAMSTRTLGLRADVPHSVDNSLRLSTASMGLPPHSAASTATLFDIDADLQNILEMSGPQAESTPHNTVVRKNAPRARPPPLPLADSNYRRASASSGRRSSIVYIKSSSPSDNENQPRTFVTPEHQHRDAASGSLDEAPSSTRSTLAQWSSRAVRPLMPKAGKLQRKLSNAGSSKPHHNSSKQGSPGGGLRPLSLLQDRDPNSMVASNYSTAKPAPVQGGTRPLMLGKKERTARGGAGVLKPVDENTGEVFGRSGAGRYDENVAPVAGNGAKLRALQLARSDTSRVRGILRQTEVLPDVVVRPPSDVIGS</sequence>
<feature type="compositionally biased region" description="Low complexity" evidence="1">
    <location>
        <begin position="252"/>
        <end position="263"/>
    </location>
</feature>
<feature type="transmembrane region" description="Helical" evidence="2">
    <location>
        <begin position="141"/>
        <end position="168"/>
    </location>
</feature>
<evidence type="ECO:0000313" key="3">
    <source>
        <dbReference type="EMBL" id="KAL0950256.1"/>
    </source>
</evidence>
<feature type="region of interest" description="Disordered" evidence="1">
    <location>
        <begin position="605"/>
        <end position="632"/>
    </location>
</feature>
<feature type="region of interest" description="Disordered" evidence="1">
    <location>
        <begin position="679"/>
        <end position="733"/>
    </location>
</feature>
<gene>
    <name evidence="3" type="ORF">HGRIS_010239</name>
</gene>
<accession>A0ABR3J414</accession>
<keyword evidence="2" id="KW-0812">Transmembrane</keyword>
<feature type="compositionally biased region" description="Polar residues" evidence="1">
    <location>
        <begin position="605"/>
        <end position="620"/>
    </location>
</feature>
<feature type="transmembrane region" description="Helical" evidence="2">
    <location>
        <begin position="174"/>
        <end position="192"/>
    </location>
</feature>
<protein>
    <submittedName>
        <fullName evidence="3">Uncharacterized protein</fullName>
    </submittedName>
</protein>
<name>A0ABR3J414_9AGAR</name>
<feature type="compositionally biased region" description="Basic and acidic residues" evidence="1">
    <location>
        <begin position="332"/>
        <end position="341"/>
    </location>
</feature>
<evidence type="ECO:0000256" key="1">
    <source>
        <dbReference type="SAM" id="MobiDB-lite"/>
    </source>
</evidence>
<keyword evidence="2" id="KW-0472">Membrane</keyword>
<feature type="compositionally biased region" description="Low complexity" evidence="1">
    <location>
        <begin position="708"/>
        <end position="719"/>
    </location>
</feature>
<feature type="region of interest" description="Disordered" evidence="1">
    <location>
        <begin position="824"/>
        <end position="855"/>
    </location>
</feature>
<reference evidence="4" key="1">
    <citation type="submission" date="2024-06" db="EMBL/GenBank/DDBJ databases">
        <title>Multi-omics analyses provide insights into the biosynthesis of the anticancer antibiotic pleurotin in Hohenbuehelia grisea.</title>
        <authorList>
            <person name="Weaver J.A."/>
            <person name="Alberti F."/>
        </authorList>
    </citation>
    <scope>NUCLEOTIDE SEQUENCE [LARGE SCALE GENOMIC DNA]</scope>
    <source>
        <strain evidence="4">T-177</strain>
    </source>
</reference>
<feature type="transmembrane region" description="Helical" evidence="2">
    <location>
        <begin position="443"/>
        <end position="461"/>
    </location>
</feature>